<sequence length="102" mass="11058">MPGVYICQEIVVEILGAEKPSNRLDSGVTHLVVCVDTQTGCSDLVRRQLAVIKSRGRCRDAEAVPTSASTLDHLGEELGAEYQFALTGLRINFLRILTNSVA</sequence>
<proteinExistence type="predicted"/>
<name>A0A6J6SP98_9ZZZZ</name>
<organism evidence="1">
    <name type="scientific">freshwater metagenome</name>
    <dbReference type="NCBI Taxonomy" id="449393"/>
    <lineage>
        <taxon>unclassified sequences</taxon>
        <taxon>metagenomes</taxon>
        <taxon>ecological metagenomes</taxon>
    </lineage>
</organism>
<dbReference type="AlphaFoldDB" id="A0A6J6SP98"/>
<reference evidence="1" key="1">
    <citation type="submission" date="2020-05" db="EMBL/GenBank/DDBJ databases">
        <authorList>
            <person name="Chiriac C."/>
            <person name="Salcher M."/>
            <person name="Ghai R."/>
            <person name="Kavagutti S V."/>
        </authorList>
    </citation>
    <scope>NUCLEOTIDE SEQUENCE</scope>
</reference>
<accession>A0A6J6SP98</accession>
<dbReference type="EMBL" id="CAEZZA010000004">
    <property type="protein sequence ID" value="CAB4736505.1"/>
    <property type="molecule type" value="Genomic_DNA"/>
</dbReference>
<protein>
    <submittedName>
        <fullName evidence="1">Unannotated protein</fullName>
    </submittedName>
</protein>
<evidence type="ECO:0000313" key="1">
    <source>
        <dbReference type="EMBL" id="CAB4736505.1"/>
    </source>
</evidence>
<gene>
    <name evidence="1" type="ORF">UFOPK2809_00067</name>
</gene>